<organism evidence="2 3">
    <name type="scientific">Actinocorallia longicatena</name>
    <dbReference type="NCBI Taxonomy" id="111803"/>
    <lineage>
        <taxon>Bacteria</taxon>
        <taxon>Bacillati</taxon>
        <taxon>Actinomycetota</taxon>
        <taxon>Actinomycetes</taxon>
        <taxon>Streptosporangiales</taxon>
        <taxon>Thermomonosporaceae</taxon>
        <taxon>Actinocorallia</taxon>
    </lineage>
</organism>
<feature type="transmembrane region" description="Helical" evidence="1">
    <location>
        <begin position="291"/>
        <end position="309"/>
    </location>
</feature>
<evidence type="ECO:0000256" key="1">
    <source>
        <dbReference type="SAM" id="Phobius"/>
    </source>
</evidence>
<proteinExistence type="predicted"/>
<dbReference type="EMBL" id="BAAAUV010000029">
    <property type="protein sequence ID" value="GAA3235808.1"/>
    <property type="molecule type" value="Genomic_DNA"/>
</dbReference>
<gene>
    <name evidence="2" type="ORF">GCM10010468_69750</name>
</gene>
<keyword evidence="1" id="KW-0472">Membrane</keyword>
<reference evidence="3" key="1">
    <citation type="journal article" date="2019" name="Int. J. Syst. Evol. Microbiol.">
        <title>The Global Catalogue of Microorganisms (GCM) 10K type strain sequencing project: providing services to taxonomists for standard genome sequencing and annotation.</title>
        <authorList>
            <consortium name="The Broad Institute Genomics Platform"/>
            <consortium name="The Broad Institute Genome Sequencing Center for Infectious Disease"/>
            <person name="Wu L."/>
            <person name="Ma J."/>
        </authorList>
    </citation>
    <scope>NUCLEOTIDE SEQUENCE [LARGE SCALE GENOMIC DNA]</scope>
    <source>
        <strain evidence="3">JCM 9377</strain>
    </source>
</reference>
<feature type="transmembrane region" description="Helical" evidence="1">
    <location>
        <begin position="234"/>
        <end position="255"/>
    </location>
</feature>
<protein>
    <submittedName>
        <fullName evidence="2">Exporter of polyketide antibiotics</fullName>
    </submittedName>
</protein>
<feature type="transmembrane region" description="Helical" evidence="1">
    <location>
        <begin position="162"/>
        <end position="180"/>
    </location>
</feature>
<feature type="transmembrane region" description="Helical" evidence="1">
    <location>
        <begin position="130"/>
        <end position="156"/>
    </location>
</feature>
<dbReference type="Proteomes" id="UP001501237">
    <property type="component" value="Unassembled WGS sequence"/>
</dbReference>
<keyword evidence="1" id="KW-1133">Transmembrane helix</keyword>
<feature type="transmembrane region" description="Helical" evidence="1">
    <location>
        <begin position="20"/>
        <end position="40"/>
    </location>
</feature>
<comment type="caution">
    <text evidence="2">The sequence shown here is derived from an EMBL/GenBank/DDBJ whole genome shotgun (WGS) entry which is preliminary data.</text>
</comment>
<evidence type="ECO:0000313" key="3">
    <source>
        <dbReference type="Proteomes" id="UP001501237"/>
    </source>
</evidence>
<keyword evidence="1" id="KW-0812">Transmembrane</keyword>
<evidence type="ECO:0000313" key="2">
    <source>
        <dbReference type="EMBL" id="GAA3235808.1"/>
    </source>
</evidence>
<dbReference type="RefSeq" id="WP_344837102.1">
    <property type="nucleotide sequence ID" value="NZ_BAAAUV010000029.1"/>
</dbReference>
<feature type="transmembrane region" description="Helical" evidence="1">
    <location>
        <begin position="455"/>
        <end position="473"/>
    </location>
</feature>
<feature type="transmembrane region" description="Helical" evidence="1">
    <location>
        <begin position="389"/>
        <end position="408"/>
    </location>
</feature>
<name>A0ABP6QJM5_9ACTN</name>
<feature type="transmembrane region" description="Helical" evidence="1">
    <location>
        <begin position="428"/>
        <end position="448"/>
    </location>
</feature>
<feature type="transmembrane region" description="Helical" evidence="1">
    <location>
        <begin position="338"/>
        <end position="356"/>
    </location>
</feature>
<feature type="transmembrane region" description="Helical" evidence="1">
    <location>
        <begin position="192"/>
        <end position="214"/>
    </location>
</feature>
<accession>A0ABP6QJM5</accession>
<keyword evidence="3" id="KW-1185">Reference proteome</keyword>
<sequence length="526" mass="53799">MSAYAGTGTLLRLWLRRDRIMLPFWLYALTGYVASTALGFRSLYDTPASIHDFASGITSNGAMLAFYGELRAETLGGLVSWRLGSTGGAMVAVMAVFLVIRHTRAEEETGRLELVGSTAIGRRTALTAGLLVGVGAAVTLGVLASIVLIACGLPVAGSLAFAAGWTAVGLVFSAVAAAAAQFTENTRTARGLALAAVGASFALRAVGDAGPGALSWLSPLGWTGELAAYAGERWWVLFLPLAATAALTAAAYGLADRRDLGAGLLPTRLGPATGTVRGVFGLAARLQRGTLLAWTAGFALYGAAIGGIAEGADDLVRDSGGTREILERIGGSGAVTDTFLSAMFGIIGLLVSAYGVQTALRLRGEETDTHLELLLATPARRPSWTLGHLVWTFGGIVVVLAACGLAAGTVRAASTGASSDIARLTGVALAQAPAAWTVAGAAVLLFGLVPRASQAAWGVLAAFGLLGQFGPLLELPQPVMDLSPFTHTPHLPGADAPLVPLVWLALTALVVTVAGIAGFTRRDLMS</sequence>
<feature type="transmembrane region" description="Helical" evidence="1">
    <location>
        <begin position="79"/>
        <end position="100"/>
    </location>
</feature>
<feature type="transmembrane region" description="Helical" evidence="1">
    <location>
        <begin position="501"/>
        <end position="520"/>
    </location>
</feature>